<evidence type="ECO:0000313" key="4">
    <source>
        <dbReference type="Proteomes" id="UP000215215"/>
    </source>
</evidence>
<sequence length="152" mass="16702">MRKLLPVLYLLLIASFLYSQETGGGAQYYVYPGGEGELQIKVQIWGQVTKPGMYQVPKSMDVIGLISLAGGPREDANLSAVKIVRTTPTPDVFKVNIANYICTASSEFAPVLEAGDVIVIPENLHHKFSRIVSVVAQLAIVANVYYLLFERE</sequence>
<feature type="signal peptide" evidence="1">
    <location>
        <begin position="1"/>
        <end position="19"/>
    </location>
</feature>
<feature type="domain" description="Soluble ligand binding" evidence="2">
    <location>
        <begin position="41"/>
        <end position="85"/>
    </location>
</feature>
<dbReference type="Gene3D" id="3.10.560.10">
    <property type="entry name" value="Outer membrane lipoprotein wza domain like"/>
    <property type="match status" value="1"/>
</dbReference>
<keyword evidence="1" id="KW-0732">Signal</keyword>
<evidence type="ECO:0000256" key="1">
    <source>
        <dbReference type="SAM" id="SignalP"/>
    </source>
</evidence>
<gene>
    <name evidence="3" type="ORF">CH333_02145</name>
</gene>
<dbReference type="Proteomes" id="UP000215215">
    <property type="component" value="Unassembled WGS sequence"/>
</dbReference>
<evidence type="ECO:0000313" key="3">
    <source>
        <dbReference type="EMBL" id="OYD17008.1"/>
    </source>
</evidence>
<accession>A0A235BXC7</accession>
<dbReference type="EMBL" id="NOZQ01000040">
    <property type="protein sequence ID" value="OYD17008.1"/>
    <property type="molecule type" value="Genomic_DNA"/>
</dbReference>
<dbReference type="AlphaFoldDB" id="A0A235BXC7"/>
<reference evidence="3 4" key="1">
    <citation type="submission" date="2017-07" db="EMBL/GenBank/DDBJ databases">
        <title>Recovery of genomes from metagenomes via a dereplication, aggregation, and scoring strategy.</title>
        <authorList>
            <person name="Sieber C.M."/>
            <person name="Probst A.J."/>
            <person name="Sharrar A."/>
            <person name="Thomas B.C."/>
            <person name="Hess M."/>
            <person name="Tringe S.G."/>
            <person name="Banfield J.F."/>
        </authorList>
    </citation>
    <scope>NUCLEOTIDE SEQUENCE [LARGE SCALE GENOMIC DNA]</scope>
    <source>
        <strain evidence="3">JGI_Cruoil_03_44_89</strain>
    </source>
</reference>
<comment type="caution">
    <text evidence="3">The sequence shown here is derived from an EMBL/GenBank/DDBJ whole genome shotgun (WGS) entry which is preliminary data.</text>
</comment>
<evidence type="ECO:0000259" key="2">
    <source>
        <dbReference type="Pfam" id="PF10531"/>
    </source>
</evidence>
<protein>
    <recommendedName>
        <fullName evidence="2">Soluble ligand binding domain-containing protein</fullName>
    </recommendedName>
</protein>
<dbReference type="InterPro" id="IPR049712">
    <property type="entry name" value="Poly_export"/>
</dbReference>
<dbReference type="PANTHER" id="PTHR33619">
    <property type="entry name" value="POLYSACCHARIDE EXPORT PROTEIN GFCE-RELATED"/>
    <property type="match status" value="1"/>
</dbReference>
<dbReference type="InterPro" id="IPR019554">
    <property type="entry name" value="Soluble_ligand-bd"/>
</dbReference>
<dbReference type="GO" id="GO:0015159">
    <property type="term" value="F:polysaccharide transmembrane transporter activity"/>
    <property type="evidence" value="ECO:0007669"/>
    <property type="project" value="InterPro"/>
</dbReference>
<dbReference type="PANTHER" id="PTHR33619:SF3">
    <property type="entry name" value="POLYSACCHARIDE EXPORT PROTEIN GFCE-RELATED"/>
    <property type="match status" value="1"/>
</dbReference>
<organism evidence="3 4">
    <name type="scientific">candidate division WOR-3 bacterium JGI_Cruoil_03_44_89</name>
    <dbReference type="NCBI Taxonomy" id="1973748"/>
    <lineage>
        <taxon>Bacteria</taxon>
        <taxon>Bacteria division WOR-3</taxon>
    </lineage>
</organism>
<proteinExistence type="predicted"/>
<feature type="chain" id="PRO_5012963610" description="Soluble ligand binding domain-containing protein" evidence="1">
    <location>
        <begin position="20"/>
        <end position="152"/>
    </location>
</feature>
<dbReference type="Pfam" id="PF10531">
    <property type="entry name" value="SLBB"/>
    <property type="match status" value="1"/>
</dbReference>
<name>A0A235BXC7_UNCW3</name>